<proteinExistence type="predicted"/>
<evidence type="ECO:0000313" key="5">
    <source>
        <dbReference type="Proteomes" id="UP001176521"/>
    </source>
</evidence>
<organism evidence="4 5">
    <name type="scientific">Tilletia horrida</name>
    <dbReference type="NCBI Taxonomy" id="155126"/>
    <lineage>
        <taxon>Eukaryota</taxon>
        <taxon>Fungi</taxon>
        <taxon>Dikarya</taxon>
        <taxon>Basidiomycota</taxon>
        <taxon>Ustilaginomycotina</taxon>
        <taxon>Exobasidiomycetes</taxon>
        <taxon>Tilletiales</taxon>
        <taxon>Tilletiaceae</taxon>
        <taxon>Tilletia</taxon>
    </lineage>
</organism>
<reference evidence="4" key="1">
    <citation type="journal article" date="2023" name="PhytoFront">
        <title>Draft Genome Resources of Seven Strains of Tilletia horrida, Causal Agent of Kernel Smut of Rice.</title>
        <authorList>
            <person name="Khanal S."/>
            <person name="Antony Babu S."/>
            <person name="Zhou X.G."/>
        </authorList>
    </citation>
    <scope>NUCLEOTIDE SEQUENCE</scope>
    <source>
        <strain evidence="4">TX3</strain>
    </source>
</reference>
<comment type="caution">
    <text evidence="4">The sequence shown here is derived from an EMBL/GenBank/DDBJ whole genome shotgun (WGS) entry which is preliminary data.</text>
</comment>
<accession>A0AAN6JHE7</accession>
<evidence type="ECO:0000256" key="1">
    <source>
        <dbReference type="SAM" id="MobiDB-lite"/>
    </source>
</evidence>
<feature type="domain" description="CREG-like beta-barrel" evidence="3">
    <location>
        <begin position="32"/>
        <end position="249"/>
    </location>
</feature>
<dbReference type="PANTHER" id="PTHR37273:SF1">
    <property type="entry name" value="ADL397C-AP"/>
    <property type="match status" value="1"/>
</dbReference>
<feature type="region of interest" description="Disordered" evidence="1">
    <location>
        <begin position="277"/>
        <end position="320"/>
    </location>
</feature>
<dbReference type="EMBL" id="JAPDMQ010000749">
    <property type="protein sequence ID" value="KAK0520786.1"/>
    <property type="molecule type" value="Genomic_DNA"/>
</dbReference>
<evidence type="ECO:0000259" key="3">
    <source>
        <dbReference type="Pfam" id="PF13883"/>
    </source>
</evidence>
<name>A0AAN6JHE7_9BASI</name>
<evidence type="ECO:0000313" key="4">
    <source>
        <dbReference type="EMBL" id="KAK0520786.1"/>
    </source>
</evidence>
<keyword evidence="5" id="KW-1185">Reference proteome</keyword>
<dbReference type="InterPro" id="IPR055343">
    <property type="entry name" value="CREG_beta-barrel"/>
</dbReference>
<feature type="chain" id="PRO_5042998812" description="CREG-like beta-barrel domain-containing protein" evidence="2">
    <location>
        <begin position="22"/>
        <end position="320"/>
    </location>
</feature>
<feature type="signal peptide" evidence="2">
    <location>
        <begin position="1"/>
        <end position="21"/>
    </location>
</feature>
<sequence length="320" mass="34717">MLSPRHLLLPLATSYLVASTAHQITSVAAWETAAEAARQARALLHDEHIFGVGVLSSVYPDDFRIPQLRGRVSSGPEYFAPCYDNGDLALMALTVSQNWRNVLPSFNGSGKATFTISSNADPSIPDPRHAVPKHSHSNNATLNGEGGGGLEWDPHRPHWRRTFPSKNRMTLFGAIEELSHPSSSSSSSLENTAAAKCYLTHHKDAAHWAPGARDSPHSALWVRMRVEEVYVIGGYGDEHAIRFLPMEDYRSARAGTKAAAAAEDSKLLVGKAEEVKQEGGSARRLFAESDVGDGAQAEEEDASEKEQAPVLLRFQRGATA</sequence>
<evidence type="ECO:0000256" key="2">
    <source>
        <dbReference type="SAM" id="SignalP"/>
    </source>
</evidence>
<dbReference type="Pfam" id="PF13883">
    <property type="entry name" value="CREG_beta-barrel"/>
    <property type="match status" value="1"/>
</dbReference>
<keyword evidence="2" id="KW-0732">Signal</keyword>
<dbReference type="PANTHER" id="PTHR37273">
    <property type="entry name" value="CHROMOSOME 8, WHOLE GENOME SHOTGUN SEQUENCE"/>
    <property type="match status" value="1"/>
</dbReference>
<dbReference type="AlphaFoldDB" id="A0AAN6JHE7"/>
<protein>
    <recommendedName>
        <fullName evidence="3">CREG-like beta-barrel domain-containing protein</fullName>
    </recommendedName>
</protein>
<dbReference type="SUPFAM" id="SSF50475">
    <property type="entry name" value="FMN-binding split barrel"/>
    <property type="match status" value="1"/>
</dbReference>
<dbReference type="InterPro" id="IPR012349">
    <property type="entry name" value="Split_barrel_FMN-bd"/>
</dbReference>
<gene>
    <name evidence="4" type="ORF">OC842_006993</name>
</gene>
<dbReference type="Gene3D" id="2.30.110.10">
    <property type="entry name" value="Electron Transport, Fmn-binding Protein, Chain A"/>
    <property type="match status" value="1"/>
</dbReference>
<dbReference type="Proteomes" id="UP001176521">
    <property type="component" value="Unassembled WGS sequence"/>
</dbReference>